<proteinExistence type="predicted"/>
<reference evidence="3 4" key="1">
    <citation type="journal article" date="2020" name="IScience">
        <title>Genome Sequencing of the Endangered Kingdonia uniflora (Circaeasteraceae, Ranunculales) Reveals Potential Mechanisms of Evolutionary Specialization.</title>
        <authorList>
            <person name="Sun Y."/>
            <person name="Deng T."/>
            <person name="Zhang A."/>
            <person name="Moore M.J."/>
            <person name="Landis J.B."/>
            <person name="Lin N."/>
            <person name="Zhang H."/>
            <person name="Zhang X."/>
            <person name="Huang J."/>
            <person name="Zhang X."/>
            <person name="Sun H."/>
            <person name="Wang H."/>
        </authorList>
    </citation>
    <scope>NUCLEOTIDE SEQUENCE [LARGE SCALE GENOMIC DNA]</scope>
    <source>
        <strain evidence="3">TB1705</strain>
        <tissue evidence="3">Leaf</tissue>
    </source>
</reference>
<gene>
    <name evidence="3" type="ORF">GIB67_007500</name>
</gene>
<feature type="coiled-coil region" evidence="1">
    <location>
        <begin position="416"/>
        <end position="446"/>
    </location>
</feature>
<accession>A0A7J7LVW8</accession>
<evidence type="ECO:0000256" key="1">
    <source>
        <dbReference type="SAM" id="Coils"/>
    </source>
</evidence>
<comment type="caution">
    <text evidence="3">The sequence shown here is derived from an EMBL/GenBank/DDBJ whole genome shotgun (WGS) entry which is preliminary data.</text>
</comment>
<keyword evidence="4" id="KW-1185">Reference proteome</keyword>
<dbReference type="Proteomes" id="UP000541444">
    <property type="component" value="Unassembled WGS sequence"/>
</dbReference>
<keyword evidence="1" id="KW-0175">Coiled coil</keyword>
<protein>
    <submittedName>
        <fullName evidence="3">Uncharacterized protein</fullName>
    </submittedName>
</protein>
<name>A0A7J7LVW8_9MAGN</name>
<organism evidence="3 4">
    <name type="scientific">Kingdonia uniflora</name>
    <dbReference type="NCBI Taxonomy" id="39325"/>
    <lineage>
        <taxon>Eukaryota</taxon>
        <taxon>Viridiplantae</taxon>
        <taxon>Streptophyta</taxon>
        <taxon>Embryophyta</taxon>
        <taxon>Tracheophyta</taxon>
        <taxon>Spermatophyta</taxon>
        <taxon>Magnoliopsida</taxon>
        <taxon>Ranunculales</taxon>
        <taxon>Circaeasteraceae</taxon>
        <taxon>Kingdonia</taxon>
    </lineage>
</organism>
<evidence type="ECO:0000313" key="4">
    <source>
        <dbReference type="Proteomes" id="UP000541444"/>
    </source>
</evidence>
<feature type="region of interest" description="Disordered" evidence="2">
    <location>
        <begin position="116"/>
        <end position="138"/>
    </location>
</feature>
<dbReference type="EMBL" id="JACGCM010001956">
    <property type="protein sequence ID" value="KAF6146786.1"/>
    <property type="molecule type" value="Genomic_DNA"/>
</dbReference>
<sequence length="478" mass="54810">MVLEEKIASEMQRLKLKYLGDHSLEMTIPAPIPPTYQGLSKEEAVEAEEDFYYKWRFYVFVLTCEERVVREKRDAAADSHSDTEESLLDEVAKEETELEFVLKGLGLSRKKRVDSRSNKVRKALSTKSMAGVDEGKKQKRMLKALPATATTGSGEVMKDKRRKVEPLRELGEKVSEGRSATVDDFKEVEERARLAVLHGEEDTSKMLQVETKANLDKMVKDRDRIGHHLMLKGYSVEEVNVIKADTYVEEENEENAEAVGIVDGLDGVYRQMVIDNQRDDVELPEGGSEKVELDSSRLREDDALMCNREFVEQFDRMKEANENREYQCVNAYFRLVELTQAVSDLTFQVEEKDSGIKKGLKELAEGHVQKGNANLRECQHKLDAALIREKVLEGEIKAKESLVMRKDELLKDIPAREKLNIKIGRLRAQKNEYARLESRLEKLRARFVTMVIPDTSRSDQLKAIVAYFVEEVKRLESE</sequence>
<evidence type="ECO:0000256" key="2">
    <source>
        <dbReference type="SAM" id="MobiDB-lite"/>
    </source>
</evidence>
<evidence type="ECO:0000313" key="3">
    <source>
        <dbReference type="EMBL" id="KAF6146786.1"/>
    </source>
</evidence>
<dbReference type="AlphaFoldDB" id="A0A7J7LVW8"/>